<feature type="transmembrane region" description="Helical" evidence="25">
    <location>
        <begin position="168"/>
        <end position="190"/>
    </location>
</feature>
<evidence type="ECO:0000256" key="16">
    <source>
        <dbReference type="ARBA" id="ARBA00023209"/>
    </source>
</evidence>
<dbReference type="AlphaFoldDB" id="U2SJX3"/>
<dbReference type="RefSeq" id="WP_021796213.1">
    <property type="nucleotide sequence ID" value="NZ_ACVN02000022.1"/>
</dbReference>
<comment type="subcellular location">
    <subcellularLocation>
        <location evidence="2">Cell membrane</location>
        <topology evidence="2">Multi-pass membrane protein</topology>
    </subcellularLocation>
</comment>
<keyword evidence="14" id="KW-0443">Lipid metabolism</keyword>
<evidence type="ECO:0000256" key="25">
    <source>
        <dbReference type="SAM" id="Phobius"/>
    </source>
</evidence>
<accession>U2SJX3</accession>
<dbReference type="Pfam" id="PF01148">
    <property type="entry name" value="CTP_transf_1"/>
    <property type="match status" value="1"/>
</dbReference>
<comment type="similarity">
    <text evidence="5">Belongs to the CDS family.</text>
</comment>
<dbReference type="OrthoDB" id="9799199at2"/>
<evidence type="ECO:0000256" key="5">
    <source>
        <dbReference type="ARBA" id="ARBA00010185"/>
    </source>
</evidence>
<evidence type="ECO:0000256" key="8">
    <source>
        <dbReference type="ARBA" id="ARBA00022475"/>
    </source>
</evidence>
<keyword evidence="17" id="KW-1208">Phospholipid metabolism</keyword>
<dbReference type="GO" id="GO:0004605">
    <property type="term" value="F:phosphatidate cytidylyltransferase activity"/>
    <property type="evidence" value="ECO:0007669"/>
    <property type="project" value="UniProtKB-EC"/>
</dbReference>
<evidence type="ECO:0000256" key="15">
    <source>
        <dbReference type="ARBA" id="ARBA00023136"/>
    </source>
</evidence>
<feature type="transmembrane region" description="Helical" evidence="25">
    <location>
        <begin position="79"/>
        <end position="98"/>
    </location>
</feature>
<comment type="caution">
    <text evidence="26">The sequence shown here is derived from an EMBL/GenBank/DDBJ whole genome shotgun (WGS) entry which is preliminary data.</text>
</comment>
<dbReference type="PANTHER" id="PTHR46382:SF1">
    <property type="entry name" value="PHOSPHATIDATE CYTIDYLYLTRANSFERASE"/>
    <property type="match status" value="1"/>
</dbReference>
<evidence type="ECO:0000256" key="14">
    <source>
        <dbReference type="ARBA" id="ARBA00023098"/>
    </source>
</evidence>
<feature type="transmembrane region" description="Helical" evidence="25">
    <location>
        <begin position="276"/>
        <end position="294"/>
    </location>
</feature>
<evidence type="ECO:0000313" key="27">
    <source>
        <dbReference type="Proteomes" id="UP000017052"/>
    </source>
</evidence>
<comment type="pathway">
    <text evidence="3">Phospholipid metabolism; CDP-diacylglycerol biosynthesis; CDP-diacylglycerol from sn-glycerol 3-phosphate: step 3/3.</text>
</comment>
<organism evidence="26 27">
    <name type="scientific">Propionibacterium acidifaciens F0233</name>
    <dbReference type="NCBI Taxonomy" id="553198"/>
    <lineage>
        <taxon>Bacteria</taxon>
        <taxon>Bacillati</taxon>
        <taxon>Actinomycetota</taxon>
        <taxon>Actinomycetes</taxon>
        <taxon>Propionibacteriales</taxon>
        <taxon>Propionibacteriaceae</taxon>
        <taxon>Propionibacterium</taxon>
    </lineage>
</organism>
<evidence type="ECO:0000256" key="4">
    <source>
        <dbReference type="ARBA" id="ARBA00005189"/>
    </source>
</evidence>
<reference evidence="26" key="1">
    <citation type="submission" date="2013-08" db="EMBL/GenBank/DDBJ databases">
        <authorList>
            <person name="Durkin A.S."/>
            <person name="Haft D.R."/>
            <person name="McCorrison J."/>
            <person name="Torralba M."/>
            <person name="Gillis M."/>
            <person name="Haft D.H."/>
            <person name="Methe B."/>
            <person name="Sutton G."/>
            <person name="Nelson K.E."/>
        </authorList>
    </citation>
    <scope>NUCLEOTIDE SEQUENCE [LARGE SCALE GENOMIC DNA]</scope>
    <source>
        <strain evidence="26">F0233</strain>
    </source>
</reference>
<keyword evidence="15 25" id="KW-0472">Membrane</keyword>
<proteinExistence type="inferred from homology"/>
<feature type="transmembrane region" description="Helical" evidence="25">
    <location>
        <begin position="228"/>
        <end position="246"/>
    </location>
</feature>
<evidence type="ECO:0000256" key="2">
    <source>
        <dbReference type="ARBA" id="ARBA00004651"/>
    </source>
</evidence>
<keyword evidence="10 26" id="KW-0808">Transferase</keyword>
<keyword evidence="11 25" id="KW-0812">Transmembrane</keyword>
<evidence type="ECO:0000256" key="11">
    <source>
        <dbReference type="ARBA" id="ARBA00022692"/>
    </source>
</evidence>
<evidence type="ECO:0000256" key="12">
    <source>
        <dbReference type="ARBA" id="ARBA00022695"/>
    </source>
</evidence>
<keyword evidence="13 25" id="KW-1133">Transmembrane helix</keyword>
<evidence type="ECO:0000256" key="18">
    <source>
        <dbReference type="ARBA" id="ARBA00029893"/>
    </source>
</evidence>
<comment type="catalytic activity">
    <reaction evidence="1">
        <text>a 1,2-diacyl-sn-glycero-3-phosphate + CTP + H(+) = a CDP-1,2-diacyl-sn-glycerol + diphosphate</text>
        <dbReference type="Rhea" id="RHEA:16229"/>
        <dbReference type="ChEBI" id="CHEBI:15378"/>
        <dbReference type="ChEBI" id="CHEBI:33019"/>
        <dbReference type="ChEBI" id="CHEBI:37563"/>
        <dbReference type="ChEBI" id="CHEBI:58332"/>
        <dbReference type="ChEBI" id="CHEBI:58608"/>
        <dbReference type="EC" id="2.7.7.41"/>
    </reaction>
</comment>
<evidence type="ECO:0000256" key="1">
    <source>
        <dbReference type="ARBA" id="ARBA00001698"/>
    </source>
</evidence>
<evidence type="ECO:0000313" key="26">
    <source>
        <dbReference type="EMBL" id="ERK62912.1"/>
    </source>
</evidence>
<dbReference type="EC" id="2.7.7.41" evidence="6"/>
<evidence type="ECO:0000256" key="24">
    <source>
        <dbReference type="SAM" id="MobiDB-lite"/>
    </source>
</evidence>
<evidence type="ECO:0000256" key="23">
    <source>
        <dbReference type="ARBA" id="ARBA00033406"/>
    </source>
</evidence>
<evidence type="ECO:0000256" key="22">
    <source>
        <dbReference type="ARBA" id="ARBA00032743"/>
    </source>
</evidence>
<protein>
    <recommendedName>
        <fullName evidence="7">Phosphatidate cytidylyltransferase</fullName>
        <ecNumber evidence="6">2.7.7.41</ecNumber>
    </recommendedName>
    <alternativeName>
        <fullName evidence="20">CDP-DAG synthase</fullName>
    </alternativeName>
    <alternativeName>
        <fullName evidence="22">CDP-DG synthase</fullName>
    </alternativeName>
    <alternativeName>
        <fullName evidence="18">CDP-diacylglycerol synthase</fullName>
    </alternativeName>
    <alternativeName>
        <fullName evidence="21">CDP-diglyceride pyrophosphorylase</fullName>
    </alternativeName>
    <alternativeName>
        <fullName evidence="23">CDP-diglyceride synthase</fullName>
    </alternativeName>
    <alternativeName>
        <fullName evidence="19">CTP:phosphatidate cytidylyltransferase</fullName>
    </alternativeName>
</protein>
<sequence>MTSPHPTAPHPAGGDGSAHAHRTGRNLPVAITTGVVLGAIVIATLMWWHWGFALFSAVALTAGVQEVCNAVERVGAHPARWPVLVGTPLLVLASYALFDAGQRERALGVIIGMLAFMVVAVLLARIPKGPDGFLRDAAASVFTIGYLPLLGSTCTLMLADDHGGRRVLCFLIAVIACDTGAFALGVLFGRHRMAPRVSPGKSWEGLVGGLVVALVAGAVSVRLMLDAPVWVGALMGVVVGAVGALGDLVESAIKRDAGIKDMSHVVPGHGGAMDRLDSIVLAAPAAWFVLYLLVV</sequence>
<dbReference type="PANTHER" id="PTHR46382">
    <property type="entry name" value="PHOSPHATIDATE CYTIDYLYLTRANSFERASE"/>
    <property type="match status" value="1"/>
</dbReference>
<keyword evidence="16" id="KW-0594">Phospholipid biosynthesis</keyword>
<feature type="transmembrane region" description="Helical" evidence="25">
    <location>
        <begin position="202"/>
        <end position="221"/>
    </location>
</feature>
<evidence type="ECO:0000256" key="3">
    <source>
        <dbReference type="ARBA" id="ARBA00005119"/>
    </source>
</evidence>
<gene>
    <name evidence="26" type="primary">cdsA</name>
    <name evidence="26" type="ORF">HMPREF0682_0457</name>
</gene>
<name>U2SJX3_9ACTN</name>
<dbReference type="Proteomes" id="UP000017052">
    <property type="component" value="Unassembled WGS sequence"/>
</dbReference>
<feature type="transmembrane region" description="Helical" evidence="25">
    <location>
        <begin position="138"/>
        <end position="159"/>
    </location>
</feature>
<keyword evidence="27" id="KW-1185">Reference proteome</keyword>
<keyword evidence="8" id="KW-1003">Cell membrane</keyword>
<evidence type="ECO:0000256" key="20">
    <source>
        <dbReference type="ARBA" id="ARBA00032253"/>
    </source>
</evidence>
<dbReference type="GO" id="GO:0016024">
    <property type="term" value="P:CDP-diacylglycerol biosynthetic process"/>
    <property type="evidence" value="ECO:0007669"/>
    <property type="project" value="TreeGrafter"/>
</dbReference>
<evidence type="ECO:0000256" key="21">
    <source>
        <dbReference type="ARBA" id="ARBA00032396"/>
    </source>
</evidence>
<dbReference type="EMBL" id="ACVN02000022">
    <property type="protein sequence ID" value="ERK62912.1"/>
    <property type="molecule type" value="Genomic_DNA"/>
</dbReference>
<feature type="transmembrane region" description="Helical" evidence="25">
    <location>
        <begin position="105"/>
        <end position="126"/>
    </location>
</feature>
<comment type="pathway">
    <text evidence="4">Lipid metabolism.</text>
</comment>
<keyword evidence="12 26" id="KW-0548">Nucleotidyltransferase</keyword>
<evidence type="ECO:0000256" key="10">
    <source>
        <dbReference type="ARBA" id="ARBA00022679"/>
    </source>
</evidence>
<dbReference type="GeneID" id="95360593"/>
<feature type="region of interest" description="Disordered" evidence="24">
    <location>
        <begin position="1"/>
        <end position="21"/>
    </location>
</feature>
<evidence type="ECO:0000256" key="6">
    <source>
        <dbReference type="ARBA" id="ARBA00012487"/>
    </source>
</evidence>
<dbReference type="GO" id="GO:0005886">
    <property type="term" value="C:plasma membrane"/>
    <property type="evidence" value="ECO:0007669"/>
    <property type="project" value="UniProtKB-SubCell"/>
</dbReference>
<evidence type="ECO:0000256" key="13">
    <source>
        <dbReference type="ARBA" id="ARBA00022989"/>
    </source>
</evidence>
<evidence type="ECO:0000256" key="7">
    <source>
        <dbReference type="ARBA" id="ARBA00019373"/>
    </source>
</evidence>
<evidence type="ECO:0000256" key="19">
    <source>
        <dbReference type="ARBA" id="ARBA00031825"/>
    </source>
</evidence>
<keyword evidence="9" id="KW-0444">Lipid biosynthesis</keyword>
<evidence type="ECO:0000256" key="9">
    <source>
        <dbReference type="ARBA" id="ARBA00022516"/>
    </source>
</evidence>
<feature type="transmembrane region" description="Helical" evidence="25">
    <location>
        <begin position="27"/>
        <end position="50"/>
    </location>
</feature>
<evidence type="ECO:0000256" key="17">
    <source>
        <dbReference type="ARBA" id="ARBA00023264"/>
    </source>
</evidence>